<feature type="region of interest" description="Disordered" evidence="1">
    <location>
        <begin position="109"/>
        <end position="135"/>
    </location>
</feature>
<sequence>MLKRLEDTCIIHVRKLRDRKEEVDNSREASDIDRDSEEEGRKLPTNLDGYWGTDRIRRVLKEQTSRCMGASLNTKAWRHAYPAIHRKLVKDVKTRDWLNVLYFNKIPDEDDGRARQSGHSARTEEGNYDRSVAESPFQATAERAKFRQEKQAWERWSSLASLDLKPEFKRLAGHPDAEYRGQQEESL</sequence>
<organism evidence="2 3">
    <name type="scientific">Plenodomus tracheiphilus IPT5</name>
    <dbReference type="NCBI Taxonomy" id="1408161"/>
    <lineage>
        <taxon>Eukaryota</taxon>
        <taxon>Fungi</taxon>
        <taxon>Dikarya</taxon>
        <taxon>Ascomycota</taxon>
        <taxon>Pezizomycotina</taxon>
        <taxon>Dothideomycetes</taxon>
        <taxon>Pleosporomycetidae</taxon>
        <taxon>Pleosporales</taxon>
        <taxon>Pleosporineae</taxon>
        <taxon>Leptosphaeriaceae</taxon>
        <taxon>Plenodomus</taxon>
    </lineage>
</organism>
<name>A0A6A7APW2_9PLEO</name>
<dbReference type="EMBL" id="MU006384">
    <property type="protein sequence ID" value="KAF2844377.1"/>
    <property type="molecule type" value="Genomic_DNA"/>
</dbReference>
<dbReference type="Proteomes" id="UP000799423">
    <property type="component" value="Unassembled WGS sequence"/>
</dbReference>
<feature type="compositionally biased region" description="Basic and acidic residues" evidence="1">
    <location>
        <begin position="121"/>
        <end position="132"/>
    </location>
</feature>
<dbReference type="AlphaFoldDB" id="A0A6A7APW2"/>
<keyword evidence="3" id="KW-1185">Reference proteome</keyword>
<evidence type="ECO:0000313" key="3">
    <source>
        <dbReference type="Proteomes" id="UP000799423"/>
    </source>
</evidence>
<evidence type="ECO:0000313" key="2">
    <source>
        <dbReference type="EMBL" id="KAF2844377.1"/>
    </source>
</evidence>
<reference evidence="2" key="1">
    <citation type="submission" date="2020-01" db="EMBL/GenBank/DDBJ databases">
        <authorList>
            <consortium name="DOE Joint Genome Institute"/>
            <person name="Haridas S."/>
            <person name="Albert R."/>
            <person name="Binder M."/>
            <person name="Bloem J."/>
            <person name="Labutti K."/>
            <person name="Salamov A."/>
            <person name="Andreopoulos B."/>
            <person name="Baker S.E."/>
            <person name="Barry K."/>
            <person name="Bills G."/>
            <person name="Bluhm B.H."/>
            <person name="Cannon C."/>
            <person name="Castanera R."/>
            <person name="Culley D.E."/>
            <person name="Daum C."/>
            <person name="Ezra D."/>
            <person name="Gonzalez J.B."/>
            <person name="Henrissat B."/>
            <person name="Kuo A."/>
            <person name="Liang C."/>
            <person name="Lipzen A."/>
            <person name="Lutzoni F."/>
            <person name="Magnuson J."/>
            <person name="Mondo S."/>
            <person name="Nolan M."/>
            <person name="Ohm R."/>
            <person name="Pangilinan J."/>
            <person name="Park H.-J."/>
            <person name="Ramirez L."/>
            <person name="Alfaro M."/>
            <person name="Sun H."/>
            <person name="Tritt A."/>
            <person name="Yoshinaga Y."/>
            <person name="Zwiers L.-H."/>
            <person name="Turgeon B.G."/>
            <person name="Goodwin S.B."/>
            <person name="Spatafora J.W."/>
            <person name="Crous P.W."/>
            <person name="Grigoriev I.V."/>
        </authorList>
    </citation>
    <scope>NUCLEOTIDE SEQUENCE</scope>
    <source>
        <strain evidence="2">IPT5</strain>
    </source>
</reference>
<accession>A0A6A7APW2</accession>
<protein>
    <submittedName>
        <fullName evidence="2">Uncharacterized protein</fullName>
    </submittedName>
</protein>
<proteinExistence type="predicted"/>
<dbReference type="OrthoDB" id="3785104at2759"/>
<gene>
    <name evidence="2" type="ORF">T440DRAFT_523541</name>
</gene>
<evidence type="ECO:0000256" key="1">
    <source>
        <dbReference type="SAM" id="MobiDB-lite"/>
    </source>
</evidence>